<dbReference type="Pfam" id="PF00494">
    <property type="entry name" value="SQS_PSY"/>
    <property type="match status" value="1"/>
</dbReference>
<dbReference type="InterPro" id="IPR002060">
    <property type="entry name" value="Squ/phyt_synthse"/>
</dbReference>
<dbReference type="InterPro" id="IPR019845">
    <property type="entry name" value="Squalene/phytoene_synthase_CS"/>
</dbReference>
<comment type="similarity">
    <text evidence="2 5">Belongs to the phytoene/squalene synthase family.</text>
</comment>
<dbReference type="EMBL" id="JBFOLJ010000014">
    <property type="protein sequence ID" value="KAL2477043.1"/>
    <property type="molecule type" value="Genomic_DNA"/>
</dbReference>
<protein>
    <recommendedName>
        <fullName evidence="3 5">Squalene synthase</fullName>
        <ecNumber evidence="3 5">2.5.1.21</ecNumber>
    </recommendedName>
</protein>
<comment type="cofactor">
    <cofactor evidence="1 5">
        <name>Mg(2+)</name>
        <dbReference type="ChEBI" id="CHEBI:18420"/>
    </cofactor>
</comment>
<comment type="function">
    <text evidence="5">Catalyzes the condensation of 2 farnesyl pyrophosphate (FPP) moieties to form squalene.</text>
</comment>
<dbReference type="InterPro" id="IPR008949">
    <property type="entry name" value="Isoprenoid_synthase_dom_sf"/>
</dbReference>
<evidence type="ECO:0000256" key="1">
    <source>
        <dbReference type="ARBA" id="ARBA00001946"/>
    </source>
</evidence>
<dbReference type="FunFam" id="1.10.600.10:FF:000023">
    <property type="entry name" value="Squalene synthase"/>
    <property type="match status" value="1"/>
</dbReference>
<dbReference type="InterPro" id="IPR033904">
    <property type="entry name" value="Trans_IPPS_HH"/>
</dbReference>
<evidence type="ECO:0000256" key="3">
    <source>
        <dbReference type="ARBA" id="ARBA00012373"/>
    </source>
</evidence>
<dbReference type="PANTHER" id="PTHR11626:SF2">
    <property type="entry name" value="SQUALENE SYNTHASE"/>
    <property type="match status" value="1"/>
</dbReference>
<dbReference type="Proteomes" id="UP001604277">
    <property type="component" value="Unassembled WGS sequence"/>
</dbReference>
<dbReference type="GO" id="GO:0016020">
    <property type="term" value="C:membrane"/>
    <property type="evidence" value="ECO:0007669"/>
    <property type="project" value="UniProtKB-UniRule"/>
</dbReference>
<dbReference type="AlphaFoldDB" id="A0ABD1QLP1"/>
<evidence type="ECO:0000256" key="4">
    <source>
        <dbReference type="ARBA" id="ARBA00022679"/>
    </source>
</evidence>
<dbReference type="InterPro" id="IPR044844">
    <property type="entry name" value="Trans_IPPS_euk-type"/>
</dbReference>
<name>A0ABD1QLP1_9LAMI</name>
<organism evidence="7 8">
    <name type="scientific">Forsythia ovata</name>
    <dbReference type="NCBI Taxonomy" id="205694"/>
    <lineage>
        <taxon>Eukaryota</taxon>
        <taxon>Viridiplantae</taxon>
        <taxon>Streptophyta</taxon>
        <taxon>Embryophyta</taxon>
        <taxon>Tracheophyta</taxon>
        <taxon>Spermatophyta</taxon>
        <taxon>Magnoliopsida</taxon>
        <taxon>eudicotyledons</taxon>
        <taxon>Gunneridae</taxon>
        <taxon>Pentapetalae</taxon>
        <taxon>asterids</taxon>
        <taxon>lamiids</taxon>
        <taxon>Lamiales</taxon>
        <taxon>Oleaceae</taxon>
        <taxon>Forsythieae</taxon>
        <taxon>Forsythia</taxon>
    </lineage>
</organism>
<comment type="catalytic activity">
    <reaction evidence="5">
        <text>2 (2E,6E)-farnesyl diphosphate + NADPH + H(+) = squalene + 2 diphosphate + NADP(+)</text>
        <dbReference type="Rhea" id="RHEA:32295"/>
        <dbReference type="ChEBI" id="CHEBI:15378"/>
        <dbReference type="ChEBI" id="CHEBI:15440"/>
        <dbReference type="ChEBI" id="CHEBI:33019"/>
        <dbReference type="ChEBI" id="CHEBI:57783"/>
        <dbReference type="ChEBI" id="CHEBI:58349"/>
        <dbReference type="ChEBI" id="CHEBI:175763"/>
        <dbReference type="EC" id="2.5.1.21"/>
    </reaction>
</comment>
<dbReference type="EC" id="2.5.1.21" evidence="3 5"/>
<evidence type="ECO:0000256" key="6">
    <source>
        <dbReference type="SAM" id="MobiDB-lite"/>
    </source>
</evidence>
<evidence type="ECO:0000313" key="8">
    <source>
        <dbReference type="Proteomes" id="UP001604277"/>
    </source>
</evidence>
<dbReference type="SUPFAM" id="SSF48576">
    <property type="entry name" value="Terpenoid synthases"/>
    <property type="match status" value="1"/>
</dbReference>
<reference evidence="8" key="1">
    <citation type="submission" date="2024-07" db="EMBL/GenBank/DDBJ databases">
        <title>Two chromosome-level genome assemblies of Korean endemic species Abeliophyllum distichum and Forsythia ovata (Oleaceae).</title>
        <authorList>
            <person name="Jang H."/>
        </authorList>
    </citation>
    <scope>NUCLEOTIDE SEQUENCE [LARGE SCALE GENOMIC DNA]</scope>
</reference>
<feature type="region of interest" description="Disordered" evidence="6">
    <location>
        <begin position="487"/>
        <end position="513"/>
    </location>
</feature>
<comment type="caution">
    <text evidence="7">The sequence shown here is derived from an EMBL/GenBank/DDBJ whole genome shotgun (WGS) entry which is preliminary data.</text>
</comment>
<dbReference type="GO" id="GO:0051996">
    <property type="term" value="F:squalene synthase [NAD(P)H] activity"/>
    <property type="evidence" value="ECO:0007669"/>
    <property type="project" value="UniProtKB-UniRule"/>
</dbReference>
<evidence type="ECO:0000256" key="2">
    <source>
        <dbReference type="ARBA" id="ARBA00006251"/>
    </source>
</evidence>
<dbReference type="Gene3D" id="1.10.600.10">
    <property type="entry name" value="Farnesyl Diphosphate Synthase"/>
    <property type="match status" value="1"/>
</dbReference>
<accession>A0ABD1QLP1</accession>
<dbReference type="CDD" id="cd00683">
    <property type="entry name" value="Trans_IPPS_HH"/>
    <property type="match status" value="1"/>
</dbReference>
<feature type="compositionally biased region" description="Low complexity" evidence="6">
    <location>
        <begin position="496"/>
        <end position="513"/>
    </location>
</feature>
<keyword evidence="8" id="KW-1185">Reference proteome</keyword>
<proteinExistence type="inferred from homology"/>
<sequence>MNMLVRNAEKQIPPVPHWRFCYTSIRKDFVFGAFLIHQLDLDLRNAVCILSLFLHALDTIEDDTSIATEVKVPILMDFHRHIYDREWQFACGTKNYRVVINKFHHVSTAFMELGRSYQEVIEDVTMRMGAGMAKFICKEIETIDDYDEYCYYVAGLVGSGSSRLFHASGMEDLPPCTFFETTCIFVQKADIILDYLEDINETPKPRMFWPRQIWSKYADRLEDLKYEKNSFQALHCLNDMVTNALIHAEDCLKHISAVRDPGLFRGYALAQAGAIGTLALCYNNIQVFRGVETLTHGLAPELIEGTKTISDLYRVFYKFTCILKSKIDDSDPNATKTKDRVEAILKTLQGLQNLKTEGLVSKEKRLLIRKSLELNHAYVHKKLLDSETRIRNTAAKITIPDWADRHRDKHILASYPTFTFPSAKFNALLSAPAMDDSETATQAPKPMYNPRATAALAAGQQLSWELRSSTVADEQLELHTGEHLVDRRRPEIQRRGGPPLLLQLPQNGLSLGP</sequence>
<gene>
    <name evidence="7" type="ORF">Fot_46057</name>
</gene>
<dbReference type="PANTHER" id="PTHR11626">
    <property type="entry name" value="FARNESYL-DIPHOSPHATE FARNESYLTRANSFERASE"/>
    <property type="match status" value="1"/>
</dbReference>
<evidence type="ECO:0000256" key="5">
    <source>
        <dbReference type="RuleBase" id="RU368088"/>
    </source>
</evidence>
<evidence type="ECO:0000313" key="7">
    <source>
        <dbReference type="EMBL" id="KAL2477043.1"/>
    </source>
</evidence>
<comment type="pathway">
    <text evidence="5">Terpene metabolism; lanosterol biosynthesis; lanosterol from farnesyl diphosphate: step 1/3.</text>
</comment>
<comment type="catalytic activity">
    <reaction evidence="5">
        <text>2 (2E,6E)-farnesyl diphosphate + NADH + H(+) = squalene + 2 diphosphate + NAD(+)</text>
        <dbReference type="Rhea" id="RHEA:32299"/>
        <dbReference type="ChEBI" id="CHEBI:15378"/>
        <dbReference type="ChEBI" id="CHEBI:15440"/>
        <dbReference type="ChEBI" id="CHEBI:33019"/>
        <dbReference type="ChEBI" id="CHEBI:57540"/>
        <dbReference type="ChEBI" id="CHEBI:57945"/>
        <dbReference type="ChEBI" id="CHEBI:175763"/>
        <dbReference type="EC" id="2.5.1.21"/>
    </reaction>
</comment>
<dbReference type="InterPro" id="IPR006449">
    <property type="entry name" value="Squal_synth-like"/>
</dbReference>
<dbReference type="NCBIfam" id="TIGR01559">
    <property type="entry name" value="squal_synth"/>
    <property type="match status" value="1"/>
</dbReference>
<dbReference type="PROSITE" id="PS01044">
    <property type="entry name" value="SQUALEN_PHYTOEN_SYN_1"/>
    <property type="match status" value="1"/>
</dbReference>
<dbReference type="GO" id="GO:0055056">
    <property type="term" value="F:D-glucose transmembrane transporter activity"/>
    <property type="evidence" value="ECO:0007669"/>
    <property type="project" value="UniProtKB-UniRule"/>
</dbReference>
<keyword evidence="4 5" id="KW-0808">Transferase</keyword>